<dbReference type="PANTHER" id="PTHR31669">
    <property type="entry name" value="PROTEIN FAR1-RELATED SEQUENCE 10-RELATED"/>
    <property type="match status" value="1"/>
</dbReference>
<proteinExistence type="inferred from homology"/>
<dbReference type="Pfam" id="PF04434">
    <property type="entry name" value="SWIM"/>
    <property type="match status" value="1"/>
</dbReference>
<keyword evidence="6" id="KW-0539">Nucleus</keyword>
<reference evidence="8 9" key="2">
    <citation type="submission" date="2020-07" db="EMBL/GenBank/DDBJ databases">
        <title>Genome assembly of wild tea tree DASZ reveals pedigree and selection history of tea varieties.</title>
        <authorList>
            <person name="Zhang W."/>
        </authorList>
    </citation>
    <scope>NUCLEOTIDE SEQUENCE [LARGE SCALE GENOMIC DNA]</scope>
    <source>
        <strain evidence="9">cv. G240</strain>
        <tissue evidence="8">Leaf</tissue>
    </source>
</reference>
<dbReference type="PROSITE" id="PS50966">
    <property type="entry name" value="ZF_SWIM"/>
    <property type="match status" value="1"/>
</dbReference>
<evidence type="ECO:0000313" key="9">
    <source>
        <dbReference type="Proteomes" id="UP000593564"/>
    </source>
</evidence>
<dbReference type="GO" id="GO:0006355">
    <property type="term" value="P:regulation of DNA-templated transcription"/>
    <property type="evidence" value="ECO:0007669"/>
    <property type="project" value="UniProtKB-UniRule"/>
</dbReference>
<evidence type="ECO:0000313" key="8">
    <source>
        <dbReference type="EMBL" id="KAF5957545.1"/>
    </source>
</evidence>
<dbReference type="Pfam" id="PF03101">
    <property type="entry name" value="FAR1"/>
    <property type="match status" value="1"/>
</dbReference>
<dbReference type="EMBL" id="JACBKZ010000002">
    <property type="protein sequence ID" value="KAF5957545.1"/>
    <property type="molecule type" value="Genomic_DNA"/>
</dbReference>
<dbReference type="PANTHER" id="PTHR31669:SF157">
    <property type="entry name" value="PROTEIN FAR1-RELATED SEQUENCE"/>
    <property type="match status" value="1"/>
</dbReference>
<dbReference type="Proteomes" id="UP000593564">
    <property type="component" value="Unassembled WGS sequence"/>
</dbReference>
<dbReference type="InterPro" id="IPR006564">
    <property type="entry name" value="Znf_PMZ"/>
</dbReference>
<keyword evidence="4 6" id="KW-0862">Zinc</keyword>
<dbReference type="InterPro" id="IPR004330">
    <property type="entry name" value="FAR1_DNA_bnd_dom"/>
</dbReference>
<evidence type="ECO:0000256" key="6">
    <source>
        <dbReference type="RuleBase" id="RU367018"/>
    </source>
</evidence>
<dbReference type="GO" id="GO:0005634">
    <property type="term" value="C:nucleus"/>
    <property type="evidence" value="ECO:0007669"/>
    <property type="project" value="UniProtKB-SubCell"/>
</dbReference>
<evidence type="ECO:0000256" key="3">
    <source>
        <dbReference type="ARBA" id="ARBA00022771"/>
    </source>
</evidence>
<dbReference type="AlphaFoldDB" id="A0A7J7HYH1"/>
<comment type="subcellular location">
    <subcellularLocation>
        <location evidence="6">Nucleus</location>
    </subcellularLocation>
</comment>
<keyword evidence="3 5" id="KW-0863">Zinc-finger</keyword>
<comment type="caution">
    <text evidence="8">The sequence shown here is derived from an EMBL/GenBank/DDBJ whole genome shotgun (WGS) entry which is preliminary data.</text>
</comment>
<organism evidence="8 9">
    <name type="scientific">Camellia sinensis</name>
    <name type="common">Tea plant</name>
    <name type="synonym">Thea sinensis</name>
    <dbReference type="NCBI Taxonomy" id="4442"/>
    <lineage>
        <taxon>Eukaryota</taxon>
        <taxon>Viridiplantae</taxon>
        <taxon>Streptophyta</taxon>
        <taxon>Embryophyta</taxon>
        <taxon>Tracheophyta</taxon>
        <taxon>Spermatophyta</taxon>
        <taxon>Magnoliopsida</taxon>
        <taxon>eudicotyledons</taxon>
        <taxon>Gunneridae</taxon>
        <taxon>Pentapetalae</taxon>
        <taxon>asterids</taxon>
        <taxon>Ericales</taxon>
        <taxon>Theaceae</taxon>
        <taxon>Camellia</taxon>
    </lineage>
</organism>
<evidence type="ECO:0000259" key="7">
    <source>
        <dbReference type="PROSITE" id="PS50966"/>
    </source>
</evidence>
<dbReference type="SMART" id="SM00575">
    <property type="entry name" value="ZnF_PMZ"/>
    <property type="match status" value="1"/>
</dbReference>
<comment type="function">
    <text evidence="6">Putative transcription activator involved in regulating light control of development.</text>
</comment>
<comment type="similarity">
    <text evidence="1 6">Belongs to the FHY3/FAR1 family.</text>
</comment>
<dbReference type="InterPro" id="IPR031052">
    <property type="entry name" value="FHY3/FAR1"/>
</dbReference>
<reference evidence="9" key="1">
    <citation type="journal article" date="2020" name="Nat. Commun.">
        <title>Genome assembly of wild tea tree DASZ reveals pedigree and selection history of tea varieties.</title>
        <authorList>
            <person name="Zhang W."/>
            <person name="Zhang Y."/>
            <person name="Qiu H."/>
            <person name="Guo Y."/>
            <person name="Wan H."/>
            <person name="Zhang X."/>
            <person name="Scossa F."/>
            <person name="Alseekh S."/>
            <person name="Zhang Q."/>
            <person name="Wang P."/>
            <person name="Xu L."/>
            <person name="Schmidt M.H."/>
            <person name="Jia X."/>
            <person name="Li D."/>
            <person name="Zhu A."/>
            <person name="Guo F."/>
            <person name="Chen W."/>
            <person name="Ni D."/>
            <person name="Usadel B."/>
            <person name="Fernie A.R."/>
            <person name="Wen W."/>
        </authorList>
    </citation>
    <scope>NUCLEOTIDE SEQUENCE [LARGE SCALE GENOMIC DNA]</scope>
    <source>
        <strain evidence="9">cv. G240</strain>
    </source>
</reference>
<dbReference type="InterPro" id="IPR018289">
    <property type="entry name" value="MULE_transposase_dom"/>
</dbReference>
<evidence type="ECO:0000256" key="5">
    <source>
        <dbReference type="PROSITE-ProRule" id="PRU00325"/>
    </source>
</evidence>
<dbReference type="Pfam" id="PF10551">
    <property type="entry name" value="MULE"/>
    <property type="match status" value="1"/>
</dbReference>
<name>A0A7J7HYH1_CAMSI</name>
<evidence type="ECO:0000256" key="4">
    <source>
        <dbReference type="ARBA" id="ARBA00022833"/>
    </source>
</evidence>
<dbReference type="GO" id="GO:0008270">
    <property type="term" value="F:zinc ion binding"/>
    <property type="evidence" value="ECO:0007669"/>
    <property type="project" value="UniProtKB-UniRule"/>
</dbReference>
<keyword evidence="9" id="KW-1185">Reference proteome</keyword>
<dbReference type="InterPro" id="IPR007527">
    <property type="entry name" value="Znf_SWIM"/>
</dbReference>
<gene>
    <name evidence="8" type="ORF">HYC85_004770</name>
</gene>
<accession>A0A7J7HYH1</accession>
<evidence type="ECO:0000256" key="1">
    <source>
        <dbReference type="ARBA" id="ARBA00005889"/>
    </source>
</evidence>
<protein>
    <recommendedName>
        <fullName evidence="6">Protein FAR1-RELATED SEQUENCE</fullName>
    </recommendedName>
</protein>
<keyword evidence="2 6" id="KW-0479">Metal-binding</keyword>
<feature type="domain" description="SWIM-type" evidence="7">
    <location>
        <begin position="574"/>
        <end position="610"/>
    </location>
</feature>
<sequence>MDEEQSNETRELVDSYVSMEDEGDECVVVEDVEAHMVLDDAKSVDTLNLEYSNYPAGAIVEPTLDMEFVSEEDSRNFYNAYAKQTGFSIRVNSYYRSKKDNSIISREFCCSKEGFRRDKRGKKMDSGEDCKRRCARPITRDGCKALMTVRKRDNGKWYVAKLEKNHNHKLVTLGMRHFLRSHQQEFNPKKSSMNSFNLPVFSTSTSPNVLSEDCDRFGTIVFAPQNHVNYVGRGRLSTFGIDAQSLLGFFKIMQASDSAFYYAIQVDEEDRLSSVFWVDTRSRIAYNCFSDVVAFDTTYKVNQYKMPFALFTGVNHHKQSVLFGCALLADETESTFIWLFTTWLEVMSGRQPNLIITDYDSAISKAVERVFPESGLRYCKWHIMSKMPKEMGHAYSALPKTFQVEFDKCINKSETPEEFEYSWESLLDRYNLRGNEWLQSLYIDRKLWVPIYVRNTFFAGMYATQRSGSVNSLFDGYVNARTTLQDFAEQYEKALDDRYEKEAKAEFETFYTKPILKTPLPIEKQAAEIYTRKMFTTFQDEIFESLVFAVKLSRNNGSTSTYEVARFDEEHKVFSVDFDLFEQKVTCSCLMFEFEGILCRHVLAVFKATSVFMLPPHYMMTRWTKNAKDEAMLDVIPSVETHRNAQIGKNSQYNVLYQEAINCVEEGMASEYSFKVALSALREARIKILGAKKIAVNALKLETTVSTCYQDENKQPGSQVDSSSVLVTPLDRQLKPENLL</sequence>
<evidence type="ECO:0000256" key="2">
    <source>
        <dbReference type="ARBA" id="ARBA00022723"/>
    </source>
</evidence>